<keyword evidence="2" id="KW-1185">Reference proteome</keyword>
<reference evidence="1 2" key="1">
    <citation type="submission" date="2014-08" db="EMBL/GenBank/DDBJ databases">
        <title>Complete genome sequence of Corynebacterium sphenisci CECT 5990(T) (=DSM 44792(T)), isolated from healthy wild penguins.</title>
        <authorList>
            <person name="Ruckert C."/>
            <person name="Albersmeier A."/>
            <person name="Winkler A."/>
            <person name="Kalinowski J."/>
        </authorList>
    </citation>
    <scope>NUCLEOTIDE SEQUENCE [LARGE SCALE GENOMIC DNA]</scope>
    <source>
        <strain evidence="1 2">DSM 44792</strain>
    </source>
</reference>
<proteinExistence type="predicted"/>
<dbReference type="STRING" id="1437874.CSPHI_10880"/>
<accession>A0A1L7CZT9</accession>
<organism evidence="1 2">
    <name type="scientific">Corynebacterium sphenisci DSM 44792</name>
    <dbReference type="NCBI Taxonomy" id="1437874"/>
    <lineage>
        <taxon>Bacteria</taxon>
        <taxon>Bacillati</taxon>
        <taxon>Actinomycetota</taxon>
        <taxon>Actinomycetes</taxon>
        <taxon>Mycobacteriales</taxon>
        <taxon>Corynebacteriaceae</taxon>
        <taxon>Corynebacterium</taxon>
    </lineage>
</organism>
<evidence type="ECO:0000313" key="2">
    <source>
        <dbReference type="Proteomes" id="UP000185469"/>
    </source>
</evidence>
<dbReference type="Proteomes" id="UP000185469">
    <property type="component" value="Chromosome"/>
</dbReference>
<gene>
    <name evidence="1" type="ORF">CSPHI_10880</name>
</gene>
<evidence type="ECO:0000313" key="1">
    <source>
        <dbReference type="EMBL" id="APT91406.1"/>
    </source>
</evidence>
<dbReference type="AlphaFoldDB" id="A0A1L7CZT9"/>
<sequence>MIPAVLERIRADRRWDEVVTLRILEGRPGGDAPLSRIGPGRVSAMIRAAIPGAVITVVDLPEGELADAVAGMHARIAGRGGLGRDEVLLADCGPHLALAYSHRHGDGPTMRALLAPLYHHLRGGPGSPAGRPLRRSRFPLPTLIGVAARRGLRRPAGAVAAARALLRERRTAPAVPDGGLVPAVARYRVTDWIHVGPGRPPRGLHLAAAWREALDGALEEGVLHPRDTWVNVGLRRSDPRLADLAGNFVTRIRLASGADPDVAAAATHRIVISDLPLLRAGASGLVQLLRQLPRPTVVEPVVPAIAGTGPSRGLAVSWSHNRVDAAGFGEVACTLAPPGGIAVLAYQCGDRLRILLSCHVADDLGATIEETTAGLLRAAGYREEPGG</sequence>
<protein>
    <submittedName>
        <fullName evidence="1">Uncharacterized protein</fullName>
    </submittedName>
</protein>
<name>A0A1L7CZT9_9CORY</name>
<dbReference type="EMBL" id="CP009248">
    <property type="protein sequence ID" value="APT91406.1"/>
    <property type="molecule type" value="Genomic_DNA"/>
</dbReference>
<dbReference type="KEGG" id="csph:CSPHI_10880"/>